<dbReference type="EC" id="2.7.13.3" evidence="2"/>
<dbReference type="SMART" id="SM00387">
    <property type="entry name" value="HATPase_c"/>
    <property type="match status" value="1"/>
</dbReference>
<organism evidence="8">
    <name type="scientific">Magnetospirillum gryphiswaldense</name>
    <dbReference type="NCBI Taxonomy" id="55518"/>
    <lineage>
        <taxon>Bacteria</taxon>
        <taxon>Pseudomonadati</taxon>
        <taxon>Pseudomonadota</taxon>
        <taxon>Alphaproteobacteria</taxon>
        <taxon>Rhodospirillales</taxon>
        <taxon>Rhodospirillaceae</taxon>
        <taxon>Magnetospirillum</taxon>
    </lineage>
</organism>
<evidence type="ECO:0000256" key="6">
    <source>
        <dbReference type="SAM" id="Phobius"/>
    </source>
</evidence>
<dbReference type="InterPro" id="IPR005467">
    <property type="entry name" value="His_kinase_dom"/>
</dbReference>
<evidence type="ECO:0000256" key="1">
    <source>
        <dbReference type="ARBA" id="ARBA00000085"/>
    </source>
</evidence>
<dbReference type="InterPro" id="IPR036097">
    <property type="entry name" value="HisK_dim/P_sf"/>
</dbReference>
<dbReference type="AlphaFoldDB" id="A4TV98"/>
<evidence type="ECO:0000313" key="8">
    <source>
        <dbReference type="EMBL" id="CAM74555.1"/>
    </source>
</evidence>
<dbReference type="PANTHER" id="PTHR43304">
    <property type="entry name" value="PHYTOCHROME-LIKE PROTEIN CPH1"/>
    <property type="match status" value="1"/>
</dbReference>
<proteinExistence type="predicted"/>
<dbReference type="InterPro" id="IPR052162">
    <property type="entry name" value="Sensor_kinase/Photoreceptor"/>
</dbReference>
<dbReference type="CDD" id="cd00082">
    <property type="entry name" value="HisKA"/>
    <property type="match status" value="1"/>
</dbReference>
<dbReference type="PRINTS" id="PR00344">
    <property type="entry name" value="BCTRLSENSOR"/>
</dbReference>
<dbReference type="InterPro" id="IPR003594">
    <property type="entry name" value="HATPase_dom"/>
</dbReference>
<dbReference type="RefSeq" id="WP_106001921.1">
    <property type="nucleotide sequence ID" value="NZ_CP027527.1"/>
</dbReference>
<dbReference type="PANTHER" id="PTHR43304:SF1">
    <property type="entry name" value="PAC DOMAIN-CONTAINING PROTEIN"/>
    <property type="match status" value="1"/>
</dbReference>
<evidence type="ECO:0000256" key="4">
    <source>
        <dbReference type="ARBA" id="ARBA00022679"/>
    </source>
</evidence>
<keyword evidence="5 8" id="KW-0418">Kinase</keyword>
<dbReference type="SMART" id="SM00388">
    <property type="entry name" value="HisKA"/>
    <property type="match status" value="1"/>
</dbReference>
<sequence length="613" mass="66974">MRFTPIQTLFALPSIRSRLIAIVLATAIPAAIALGVMAATFYGNQKKQSEIDLLQTARALTSALDRNFSIGLNVAQALAVSSKLQQSDFAGFHAEAKSVLNDRFPGFTFVLSDESGQQLLNTIRPYGEVLPRHGNPENLRQVFLTGKPSISDLYMGGVMKRPVVSIEVPVWRDGKVAYALSVGFLTDSLTRILTDQRLPEGRMAAIFDPQGVIAARTHMAEQLVGKKGAPVLLQRIETATEGIVETHTLEGLGVIIAFNRSTETNWTVGISMPWTVVLAETLNQIALIYGGITVLLLAGVATVWVIGGKISRSIRALAAPAIALGTGAPVVVLDHGPIEAIEISHTLKAVERELQQYRDHLEQMVAERTAALQASNRELEQFAYVASHDLQEPLRMVVSYVDLLARRYGDKLDKDAFEFIGFAREGALRMSELIKDLLDYSRIGRQDGHPEPLDLRELATEALNNLRLALADSGGTVVLADTLPTLVGNRIELVRLFQNLIGNALKYRRPDQPPRVEIKAERDGTAWVIKVADNGIGIAPEYRERIFGLFQRLHGRNAYQGTGIGLASAKKIVELHGGHIWVQDAPGQGSVFCFTLEDKPSLPVDMPPAQDQG</sequence>
<feature type="domain" description="Histidine kinase" evidence="7">
    <location>
        <begin position="385"/>
        <end position="600"/>
    </location>
</feature>
<dbReference type="CDD" id="cd18773">
    <property type="entry name" value="PDC1_HK_sensor"/>
    <property type="match status" value="1"/>
</dbReference>
<dbReference type="CDD" id="cd18774">
    <property type="entry name" value="PDC2_HK_sensor"/>
    <property type="match status" value="1"/>
</dbReference>
<feature type="transmembrane region" description="Helical" evidence="6">
    <location>
        <begin position="20"/>
        <end position="42"/>
    </location>
</feature>
<name>A4TV98_9PROT</name>
<dbReference type="Pfam" id="PF00512">
    <property type="entry name" value="HisKA"/>
    <property type="match status" value="1"/>
</dbReference>
<dbReference type="Gene3D" id="3.30.565.10">
    <property type="entry name" value="Histidine kinase-like ATPase, C-terminal domain"/>
    <property type="match status" value="1"/>
</dbReference>
<dbReference type="EMBL" id="CU459003">
    <property type="protein sequence ID" value="CAM74555.1"/>
    <property type="molecule type" value="Genomic_DNA"/>
</dbReference>
<accession>A4TV98</accession>
<dbReference type="SUPFAM" id="SSF55874">
    <property type="entry name" value="ATPase domain of HSP90 chaperone/DNA topoisomerase II/histidine kinase"/>
    <property type="match status" value="1"/>
</dbReference>
<comment type="catalytic activity">
    <reaction evidence="1">
        <text>ATP + protein L-histidine = ADP + protein N-phospho-L-histidine.</text>
        <dbReference type="EC" id="2.7.13.3"/>
    </reaction>
</comment>
<evidence type="ECO:0000256" key="2">
    <source>
        <dbReference type="ARBA" id="ARBA00012438"/>
    </source>
</evidence>
<evidence type="ECO:0000259" key="7">
    <source>
        <dbReference type="PROSITE" id="PS50109"/>
    </source>
</evidence>
<protein>
    <recommendedName>
        <fullName evidence="2">histidine kinase</fullName>
        <ecNumber evidence="2">2.7.13.3</ecNumber>
    </recommendedName>
</protein>
<dbReference type="FunFam" id="3.30.565.10:FF:000006">
    <property type="entry name" value="Sensor histidine kinase WalK"/>
    <property type="match status" value="1"/>
</dbReference>
<dbReference type="GO" id="GO:0000155">
    <property type="term" value="F:phosphorelay sensor kinase activity"/>
    <property type="evidence" value="ECO:0007669"/>
    <property type="project" value="InterPro"/>
</dbReference>
<keyword evidence="4" id="KW-0808">Transferase</keyword>
<dbReference type="Pfam" id="PF02518">
    <property type="entry name" value="HATPase_c"/>
    <property type="match status" value="1"/>
</dbReference>
<reference evidence="8" key="1">
    <citation type="journal article" date="2007" name="J. Bacteriol.">
        <title>Comparative genome analysis of four magnetotactic bacteria reveals a complex set of group-specific genes implicated in magnetosome biomineralization and function.</title>
        <authorList>
            <person name="Richter M."/>
            <person name="Kube M."/>
            <person name="Bazylinski D.A."/>
            <person name="Lombardot T."/>
            <person name="Gloeckner F.O."/>
            <person name="Reinhardt R."/>
            <person name="Schueler D."/>
        </authorList>
    </citation>
    <scope>NUCLEOTIDE SEQUENCE</scope>
    <source>
        <strain evidence="8">MSR-1</strain>
    </source>
</reference>
<dbReference type="PROSITE" id="PS50109">
    <property type="entry name" value="HIS_KIN"/>
    <property type="match status" value="1"/>
</dbReference>
<dbReference type="Gene3D" id="3.30.450.20">
    <property type="entry name" value="PAS domain"/>
    <property type="match status" value="2"/>
</dbReference>
<dbReference type="Gene3D" id="1.10.287.130">
    <property type="match status" value="1"/>
</dbReference>
<keyword evidence="6" id="KW-0472">Membrane</keyword>
<keyword evidence="6" id="KW-0812">Transmembrane</keyword>
<dbReference type="InterPro" id="IPR003661">
    <property type="entry name" value="HisK_dim/P_dom"/>
</dbReference>
<keyword evidence="6" id="KW-1133">Transmembrane helix</keyword>
<evidence type="ECO:0000256" key="5">
    <source>
        <dbReference type="ARBA" id="ARBA00022777"/>
    </source>
</evidence>
<dbReference type="InterPro" id="IPR036890">
    <property type="entry name" value="HATPase_C_sf"/>
</dbReference>
<dbReference type="SUPFAM" id="SSF47384">
    <property type="entry name" value="Homodimeric domain of signal transducing histidine kinase"/>
    <property type="match status" value="1"/>
</dbReference>
<feature type="transmembrane region" description="Helical" evidence="6">
    <location>
        <begin position="286"/>
        <end position="307"/>
    </location>
</feature>
<keyword evidence="3" id="KW-0597">Phosphoprotein</keyword>
<dbReference type="InterPro" id="IPR004358">
    <property type="entry name" value="Sig_transdc_His_kin-like_C"/>
</dbReference>
<gene>
    <name evidence="8" type="ORF">MGR_0090</name>
</gene>
<evidence type="ECO:0000256" key="3">
    <source>
        <dbReference type="ARBA" id="ARBA00022553"/>
    </source>
</evidence>